<reference evidence="1" key="1">
    <citation type="submission" date="2022-10" db="EMBL/GenBank/DDBJ databases">
        <authorList>
            <person name="Chen Y."/>
            <person name="Dougan E. K."/>
            <person name="Chan C."/>
            <person name="Rhodes N."/>
            <person name="Thang M."/>
        </authorList>
    </citation>
    <scope>NUCLEOTIDE SEQUENCE</scope>
</reference>
<accession>A0A9P1G0W0</accession>
<dbReference type="EMBL" id="CAMXCT020002118">
    <property type="protein sequence ID" value="CAL1149198.1"/>
    <property type="molecule type" value="Genomic_DNA"/>
</dbReference>
<dbReference type="AlphaFoldDB" id="A0A9P1G0W0"/>
<evidence type="ECO:0000313" key="3">
    <source>
        <dbReference type="Proteomes" id="UP001152797"/>
    </source>
</evidence>
<keyword evidence="3" id="KW-1185">Reference proteome</keyword>
<dbReference type="Proteomes" id="UP001152797">
    <property type="component" value="Unassembled WGS sequence"/>
</dbReference>
<sequence length="361" mass="39385">MAFFPSLSVVDEACYAQRGCRCATVPPRQFHLSSNEQQPENLVTPRRRLEGEENAGQLRMVLAHVLGFTLSTALLVQEPKNVVFTPPRNGIFCRGNGCPYAETGTIGGQNVLGHAGSVQDVKQQAEAALAMGMDALLARKEFCRGMSCVDGMGKPVDRTKAAFVAQCSHFFRKGLEGQDDYRSVKNVYDSFGNICGPRVGYSELPFCRAYGDVVAAALASQMEATTVGSAERICDTLFDFTLEIKQAQVDLELFEGSLNLASEMGPGTVRGQRWAKQLDLASSESSHLQVATDVQNATAEDKYQVTMPSWDGGLNATKVAPQLFEHCELEMREIMADESQTAGRVSKLAVDWYAPLDFLAK</sequence>
<proteinExistence type="predicted"/>
<comment type="caution">
    <text evidence="1">The sequence shown here is derived from an EMBL/GenBank/DDBJ whole genome shotgun (WGS) entry which is preliminary data.</text>
</comment>
<dbReference type="EMBL" id="CAMXCT010002118">
    <property type="protein sequence ID" value="CAI3995823.1"/>
    <property type="molecule type" value="Genomic_DNA"/>
</dbReference>
<organism evidence="1">
    <name type="scientific">Cladocopium goreaui</name>
    <dbReference type="NCBI Taxonomy" id="2562237"/>
    <lineage>
        <taxon>Eukaryota</taxon>
        <taxon>Sar</taxon>
        <taxon>Alveolata</taxon>
        <taxon>Dinophyceae</taxon>
        <taxon>Suessiales</taxon>
        <taxon>Symbiodiniaceae</taxon>
        <taxon>Cladocopium</taxon>
    </lineage>
</organism>
<name>A0A9P1G0W0_9DINO</name>
<gene>
    <name evidence="1" type="ORF">C1SCF055_LOCUS22349</name>
</gene>
<evidence type="ECO:0000313" key="1">
    <source>
        <dbReference type="EMBL" id="CAI3995823.1"/>
    </source>
</evidence>
<reference evidence="2" key="2">
    <citation type="submission" date="2024-04" db="EMBL/GenBank/DDBJ databases">
        <authorList>
            <person name="Chen Y."/>
            <person name="Shah S."/>
            <person name="Dougan E. K."/>
            <person name="Thang M."/>
            <person name="Chan C."/>
        </authorList>
    </citation>
    <scope>NUCLEOTIDE SEQUENCE [LARGE SCALE GENOMIC DNA]</scope>
</reference>
<dbReference type="EMBL" id="CAMXCT030002118">
    <property type="protein sequence ID" value="CAL4783135.1"/>
    <property type="molecule type" value="Genomic_DNA"/>
</dbReference>
<dbReference type="OrthoDB" id="2859658at2759"/>
<evidence type="ECO:0000313" key="2">
    <source>
        <dbReference type="EMBL" id="CAL1149198.1"/>
    </source>
</evidence>
<protein>
    <submittedName>
        <fullName evidence="1">Uncharacterized protein</fullName>
    </submittedName>
</protein>